<keyword evidence="4" id="KW-1185">Reference proteome</keyword>
<name>A0ABT8DRK0_9BURK</name>
<dbReference type="RefSeq" id="WP_290359136.1">
    <property type="nucleotide sequence ID" value="NZ_JAUHHC010000003.1"/>
</dbReference>
<feature type="domain" description="Phage tail collar" evidence="2">
    <location>
        <begin position="30"/>
        <end position="84"/>
    </location>
</feature>
<gene>
    <name evidence="3" type="ORF">QWJ38_11035</name>
</gene>
<feature type="chain" id="PRO_5047020848" evidence="1">
    <location>
        <begin position="23"/>
        <end position="196"/>
    </location>
</feature>
<dbReference type="EMBL" id="JAUHHC010000003">
    <property type="protein sequence ID" value="MDN3920812.1"/>
    <property type="molecule type" value="Genomic_DNA"/>
</dbReference>
<evidence type="ECO:0000256" key="1">
    <source>
        <dbReference type="SAM" id="SignalP"/>
    </source>
</evidence>
<comment type="caution">
    <text evidence="3">The sequence shown here is derived from an EMBL/GenBank/DDBJ whole genome shotgun (WGS) entry which is preliminary data.</text>
</comment>
<dbReference type="Gene3D" id="3.90.1340.10">
    <property type="entry name" value="Phage tail collar domain"/>
    <property type="match status" value="1"/>
</dbReference>
<evidence type="ECO:0000313" key="4">
    <source>
        <dbReference type="Proteomes" id="UP001228044"/>
    </source>
</evidence>
<protein>
    <submittedName>
        <fullName evidence="3">Tail fiber protein</fullName>
    </submittedName>
</protein>
<dbReference type="InterPro" id="IPR037053">
    <property type="entry name" value="Phage_tail_collar_dom_sf"/>
</dbReference>
<dbReference type="Pfam" id="PF07484">
    <property type="entry name" value="Collar"/>
    <property type="match status" value="1"/>
</dbReference>
<dbReference type="SUPFAM" id="SSF88874">
    <property type="entry name" value="Receptor-binding domain of short tail fibre protein gp12"/>
    <property type="match status" value="1"/>
</dbReference>
<sequence length="196" mass="19914">MSSKHKKCVLALAGLTALPAAAGDMDYLGEFVCGAWNFAPRGTAQAAGQIMAISQNTALFSLLGTTYGGDGRTTFALPDLRGRAMLQAGQGPGLSDYALGQLGGSETHTLSVAEMPAHTHLITRLGSPADATQISPAGNVPAAKARTSYFAPASAGANMASTPSASTGQGQPFGTRQPYLAITCTIAVQGVFPARN</sequence>
<feature type="signal peptide" evidence="1">
    <location>
        <begin position="1"/>
        <end position="22"/>
    </location>
</feature>
<evidence type="ECO:0000259" key="2">
    <source>
        <dbReference type="Pfam" id="PF07484"/>
    </source>
</evidence>
<keyword evidence="1" id="KW-0732">Signal</keyword>
<organism evidence="3 4">
    <name type="scientific">Roseateles violae</name>
    <dbReference type="NCBI Taxonomy" id="3058042"/>
    <lineage>
        <taxon>Bacteria</taxon>
        <taxon>Pseudomonadati</taxon>
        <taxon>Pseudomonadota</taxon>
        <taxon>Betaproteobacteria</taxon>
        <taxon>Burkholderiales</taxon>
        <taxon>Sphaerotilaceae</taxon>
        <taxon>Roseateles</taxon>
    </lineage>
</organism>
<evidence type="ECO:0000313" key="3">
    <source>
        <dbReference type="EMBL" id="MDN3920812.1"/>
    </source>
</evidence>
<proteinExistence type="predicted"/>
<dbReference type="Proteomes" id="UP001228044">
    <property type="component" value="Unassembled WGS sequence"/>
</dbReference>
<accession>A0ABT8DRK0</accession>
<dbReference type="InterPro" id="IPR011083">
    <property type="entry name" value="Phage_tail_collar_dom"/>
</dbReference>
<reference evidence="3 4" key="1">
    <citation type="submission" date="2023-06" db="EMBL/GenBank/DDBJ databases">
        <title>Pelomonas sp. PFR6 16S ribosomal RNA gene Genome sequencing and assembly.</title>
        <authorList>
            <person name="Woo H."/>
        </authorList>
    </citation>
    <scope>NUCLEOTIDE SEQUENCE [LARGE SCALE GENOMIC DNA]</scope>
    <source>
        <strain evidence="3 4">PFR6</strain>
    </source>
</reference>